<comment type="caution">
    <text evidence="1">The sequence shown here is derived from an EMBL/GenBank/DDBJ whole genome shotgun (WGS) entry which is preliminary data.</text>
</comment>
<evidence type="ECO:0000313" key="1">
    <source>
        <dbReference type="EMBL" id="GAG00182.1"/>
    </source>
</evidence>
<protein>
    <submittedName>
        <fullName evidence="1">Uncharacterized protein</fullName>
    </submittedName>
</protein>
<gene>
    <name evidence="1" type="ORF">S01H1_39601</name>
</gene>
<organism evidence="1">
    <name type="scientific">marine sediment metagenome</name>
    <dbReference type="NCBI Taxonomy" id="412755"/>
    <lineage>
        <taxon>unclassified sequences</taxon>
        <taxon>metagenomes</taxon>
        <taxon>ecological metagenomes</taxon>
    </lineage>
</organism>
<proteinExistence type="predicted"/>
<sequence length="117" mass="13772">YHPRDGATPPREFTTDGCSGGMSWAWQTFVKPITKTDIPWRECCVVHDRAYWMGGTWTDRRVADRHLRQCVGRQGYPIMGWLMYLGVRFGGSPFFPFSWRWGYGWKMGIIEKIFGWK</sequence>
<reference evidence="1" key="1">
    <citation type="journal article" date="2014" name="Front. Microbiol.">
        <title>High frequency of phylogenetically diverse reductive dehalogenase-homologous genes in deep subseafloor sedimentary metagenomes.</title>
        <authorList>
            <person name="Kawai M."/>
            <person name="Futagami T."/>
            <person name="Toyoda A."/>
            <person name="Takaki Y."/>
            <person name="Nishi S."/>
            <person name="Hori S."/>
            <person name="Arai W."/>
            <person name="Tsubouchi T."/>
            <person name="Morono Y."/>
            <person name="Uchiyama I."/>
            <person name="Ito T."/>
            <person name="Fujiyama A."/>
            <person name="Inagaki F."/>
            <person name="Takami H."/>
        </authorList>
    </citation>
    <scope>NUCLEOTIDE SEQUENCE</scope>
    <source>
        <strain evidence="1">Expedition CK06-06</strain>
    </source>
</reference>
<accession>X0ULL7</accession>
<name>X0ULL7_9ZZZZ</name>
<feature type="non-terminal residue" evidence="1">
    <location>
        <position position="1"/>
    </location>
</feature>
<dbReference type="AlphaFoldDB" id="X0ULL7"/>
<dbReference type="EMBL" id="BARS01025012">
    <property type="protein sequence ID" value="GAG00182.1"/>
    <property type="molecule type" value="Genomic_DNA"/>
</dbReference>